<evidence type="ECO:0000313" key="3">
    <source>
        <dbReference type="Proteomes" id="UP000663879"/>
    </source>
</evidence>
<evidence type="ECO:0000256" key="1">
    <source>
        <dbReference type="SAM" id="Phobius"/>
    </source>
</evidence>
<protein>
    <submittedName>
        <fullName evidence="2">Uncharacterized protein</fullName>
    </submittedName>
</protein>
<name>A0A814NC55_9BILA</name>
<accession>A0A814NC55</accession>
<comment type="caution">
    <text evidence="2">The sequence shown here is derived from an EMBL/GenBank/DDBJ whole genome shotgun (WGS) entry which is preliminary data.</text>
</comment>
<organism evidence="2 3">
    <name type="scientific">Brachionus calyciflorus</name>
    <dbReference type="NCBI Taxonomy" id="104777"/>
    <lineage>
        <taxon>Eukaryota</taxon>
        <taxon>Metazoa</taxon>
        <taxon>Spiralia</taxon>
        <taxon>Gnathifera</taxon>
        <taxon>Rotifera</taxon>
        <taxon>Eurotatoria</taxon>
        <taxon>Monogononta</taxon>
        <taxon>Pseudotrocha</taxon>
        <taxon>Ploima</taxon>
        <taxon>Brachionidae</taxon>
        <taxon>Brachionus</taxon>
    </lineage>
</organism>
<dbReference type="Proteomes" id="UP000663879">
    <property type="component" value="Unassembled WGS sequence"/>
</dbReference>
<sequence length="186" mass="20849">ELIDDFNICELLFIDIDVYKIVVDKTVVVSGPLDNIELNKKFSFLVLVFNDISGVVIKLFAVVSVVAICVEFDPRSSFVDDTNLFDVAIFYVDSFIVYVIDVDACGLSLIVESETKSSCADNVVNLTVVDFSEVDRNLIVVVSIVSEHYEVEYCVNDVSLSCVVVFFLDLANQLLRLLSHQKKKMK</sequence>
<feature type="transmembrane region" description="Helical" evidence="1">
    <location>
        <begin position="82"/>
        <end position="100"/>
    </location>
</feature>
<feature type="non-terminal residue" evidence="2">
    <location>
        <position position="1"/>
    </location>
</feature>
<evidence type="ECO:0000313" key="2">
    <source>
        <dbReference type="EMBL" id="CAF1089646.1"/>
    </source>
</evidence>
<keyword evidence="3" id="KW-1185">Reference proteome</keyword>
<dbReference type="AlphaFoldDB" id="A0A814NC55"/>
<keyword evidence="1" id="KW-0472">Membrane</keyword>
<proteinExistence type="predicted"/>
<gene>
    <name evidence="2" type="ORF">OXX778_LOCUS20604</name>
</gene>
<reference evidence="2" key="1">
    <citation type="submission" date="2021-02" db="EMBL/GenBank/DDBJ databases">
        <authorList>
            <person name="Nowell W R."/>
        </authorList>
    </citation>
    <scope>NUCLEOTIDE SEQUENCE</scope>
    <source>
        <strain evidence="2">Ploen Becks lab</strain>
    </source>
</reference>
<feature type="transmembrane region" description="Helical" evidence="1">
    <location>
        <begin position="42"/>
        <end position="70"/>
    </location>
</feature>
<keyword evidence="1" id="KW-1133">Transmembrane helix</keyword>
<keyword evidence="1" id="KW-0812">Transmembrane</keyword>
<dbReference type="EMBL" id="CAJNOC010006982">
    <property type="protein sequence ID" value="CAF1089646.1"/>
    <property type="molecule type" value="Genomic_DNA"/>
</dbReference>